<keyword evidence="3" id="KW-1185">Reference proteome</keyword>
<proteinExistence type="predicted"/>
<comment type="caution">
    <text evidence="2">The sequence shown here is derived from an EMBL/GenBank/DDBJ whole genome shotgun (WGS) entry which is preliminary data.</text>
</comment>
<keyword evidence="1" id="KW-0472">Membrane</keyword>
<sequence>MTTSGDEPDLREPVGEPDVPTWRSKRVVRVAGPVVLFLVTIALGWLRLTPQVRNTVWAEDGKVFLEEQYNLGVAGALFHDYAGYLHVVPRLIVAAVSKTLPVDHFAVGISAACVVVVAAVGVAVFVLTKDVIRSTTARVLLSLVPTLVPLGPMEIQANVANLHWFLMFLTPFLLLTPVRSWTKGVLLGIVALFCALTEIQVVAFFPLFLLQIRNPRRWPVLTGALVGAAAQVATTLLHPRVSAPAGHDSIPDMVLGYIAQPVAGSWTWSMPTVGGLIAAHGIAVVVVPFVVLVALVAAGAWIGYRGQRWVLASMIWGSAAVWCGAVVLNPNSMLAFAHFDADTWRTVWTFRYTAAASMYVIAGFVAVLDAFLVQRALWLRVVGVLLVAVVVWTFAANFAMDKSNRQQGPFWSGQVDQSDARCATAPRGNALIQIAPGPQWAVTVPCRLIDEDAAR</sequence>
<reference evidence="2 3" key="1">
    <citation type="submission" date="2022-08" db="EMBL/GenBank/DDBJ databases">
        <title>Taxonomy of Curtobacterium flaccumfaciens.</title>
        <authorList>
            <person name="Osdaghi E."/>
            <person name="Taghavi S.M."/>
            <person name="Hamidizade M."/>
            <person name="Abachi H."/>
            <person name="Fazliarab A."/>
            <person name="Baeyen S."/>
            <person name="Portier P."/>
            <person name="Van Vaerenbergh J."/>
            <person name="Jacques M.-A."/>
        </authorList>
    </citation>
    <scope>NUCLEOTIDE SEQUENCE [LARGE SCALE GENOMIC DNA]</scope>
    <source>
        <strain evidence="2 3">LMG8786T</strain>
    </source>
</reference>
<evidence type="ECO:0000313" key="2">
    <source>
        <dbReference type="EMBL" id="MCS6522641.1"/>
    </source>
</evidence>
<name>A0ABT2HH96_9MICO</name>
<feature type="transmembrane region" description="Helical" evidence="1">
    <location>
        <begin position="185"/>
        <end position="209"/>
    </location>
</feature>
<dbReference type="RefSeq" id="WP_141862107.1">
    <property type="nucleotide sequence ID" value="NZ_BMNV01000001.1"/>
</dbReference>
<feature type="transmembrane region" description="Helical" evidence="1">
    <location>
        <begin position="161"/>
        <end position="178"/>
    </location>
</feature>
<keyword evidence="1" id="KW-0812">Transmembrane</keyword>
<evidence type="ECO:0000256" key="1">
    <source>
        <dbReference type="SAM" id="Phobius"/>
    </source>
</evidence>
<gene>
    <name evidence="2" type="ORF">NYQ28_08685</name>
</gene>
<dbReference type="Proteomes" id="UP001652264">
    <property type="component" value="Unassembled WGS sequence"/>
</dbReference>
<feature type="transmembrane region" description="Helical" evidence="1">
    <location>
        <begin position="105"/>
        <end position="127"/>
    </location>
</feature>
<evidence type="ECO:0000313" key="3">
    <source>
        <dbReference type="Proteomes" id="UP001652264"/>
    </source>
</evidence>
<feature type="transmembrane region" description="Helical" evidence="1">
    <location>
        <begin position="309"/>
        <end position="328"/>
    </location>
</feature>
<feature type="transmembrane region" description="Helical" evidence="1">
    <location>
        <begin position="277"/>
        <end position="302"/>
    </location>
</feature>
<feature type="transmembrane region" description="Helical" evidence="1">
    <location>
        <begin position="378"/>
        <end position="400"/>
    </location>
</feature>
<accession>A0ABT2HH96</accession>
<organism evidence="2 3">
    <name type="scientific">Curtobacterium citreum</name>
    <dbReference type="NCBI Taxonomy" id="2036"/>
    <lineage>
        <taxon>Bacteria</taxon>
        <taxon>Bacillati</taxon>
        <taxon>Actinomycetota</taxon>
        <taxon>Actinomycetes</taxon>
        <taxon>Micrococcales</taxon>
        <taxon>Microbacteriaceae</taxon>
        <taxon>Curtobacterium</taxon>
    </lineage>
</organism>
<dbReference type="EMBL" id="JANVAD010000004">
    <property type="protein sequence ID" value="MCS6522641.1"/>
    <property type="molecule type" value="Genomic_DNA"/>
</dbReference>
<feature type="transmembrane region" description="Helical" evidence="1">
    <location>
        <begin position="348"/>
        <end position="371"/>
    </location>
</feature>
<protein>
    <submittedName>
        <fullName evidence="2">Uncharacterized protein</fullName>
    </submittedName>
</protein>
<keyword evidence="1" id="KW-1133">Transmembrane helix</keyword>
<feature type="transmembrane region" description="Helical" evidence="1">
    <location>
        <begin position="27"/>
        <end position="46"/>
    </location>
</feature>
<dbReference type="GeneID" id="95324605"/>